<feature type="binding site" evidence="6">
    <location>
        <begin position="127"/>
        <end position="128"/>
    </location>
    <ligand>
        <name>substrate</name>
    </ligand>
</feature>
<comment type="subcellular location">
    <subcellularLocation>
        <location evidence="6">Cytoplasm</location>
    </subcellularLocation>
    <subcellularLocation>
        <location evidence="6">Nucleus</location>
    </subcellularLocation>
</comment>
<evidence type="ECO:0000313" key="9">
    <source>
        <dbReference type="Proteomes" id="UP000758603"/>
    </source>
</evidence>
<dbReference type="NCBIfam" id="TIGR01691">
    <property type="entry name" value="enolase-ppase"/>
    <property type="match status" value="1"/>
</dbReference>
<dbReference type="PANTHER" id="PTHR20371:SF1">
    <property type="entry name" value="ENOLASE-PHOSPHATASE E1"/>
    <property type="match status" value="1"/>
</dbReference>
<dbReference type="InterPro" id="IPR023214">
    <property type="entry name" value="HAD_sf"/>
</dbReference>
<keyword evidence="3 6" id="KW-0378">Hydrolase</keyword>
<evidence type="ECO:0000256" key="3">
    <source>
        <dbReference type="ARBA" id="ARBA00022801"/>
    </source>
</evidence>
<feature type="binding site" evidence="6">
    <location>
        <position position="15"/>
    </location>
    <ligand>
        <name>Mg(2+)</name>
        <dbReference type="ChEBI" id="CHEBI:18420"/>
    </ligand>
</feature>
<dbReference type="SFLD" id="SFLDS00003">
    <property type="entry name" value="Haloacid_Dehalogenase"/>
    <property type="match status" value="1"/>
</dbReference>
<dbReference type="AlphaFoldDB" id="A0A9P8ULH5"/>
<dbReference type="GO" id="GO:0005634">
    <property type="term" value="C:nucleus"/>
    <property type="evidence" value="ECO:0007669"/>
    <property type="project" value="UniProtKB-SubCell"/>
</dbReference>
<comment type="similarity">
    <text evidence="6">Belongs to the HAD-like hydrolase superfamily. MasA/MtnC family.</text>
</comment>
<dbReference type="InterPro" id="IPR023943">
    <property type="entry name" value="Enolase-ppase_E1"/>
</dbReference>
<dbReference type="CDD" id="cd01629">
    <property type="entry name" value="HAD_EP"/>
    <property type="match status" value="1"/>
</dbReference>
<dbReference type="PANTHER" id="PTHR20371">
    <property type="entry name" value="ENOLASE-PHOSPHATASE E1"/>
    <property type="match status" value="1"/>
</dbReference>
<comment type="caution">
    <text evidence="8">The sequence shown here is derived from an EMBL/GenBank/DDBJ whole genome shotgun (WGS) entry which is preliminary data.</text>
</comment>
<gene>
    <name evidence="6" type="primary">UTR4</name>
    <name evidence="8" type="ORF">BKA67DRAFT_658673</name>
</gene>
<dbReference type="SFLD" id="SFLDG01129">
    <property type="entry name" value="C1.5:_HAD__Beta-PGM__Phosphata"/>
    <property type="match status" value="1"/>
</dbReference>
<keyword evidence="6" id="KW-0539">Nucleus</keyword>
<sequence>MAASSDVQVVLLDIEGTVCEISFVRDVLFPYALRVLPEIVKTQWDHPKFKEYRNFFPVEYKDNQDAFQAHVVDLVSRDVKISYLKNLQGYLWEEGYRSGEIRAPLFADVPGMLYKWHGKKIKLMIYSSGSVPAQKLLFKHTNAENSSDLTFLISDWFDTVNAGLKTEPSSYEKIASKHPEYTPNQFLFLSDNVKEVEAAIEAGMRSVVVQRPGNAELASEVYDKHDVVETFESIEDDFAIRRLHALGKRTADEAAIEATETAHLQPAEASGDNAPDSKRLKTLGNGEVGAKGVTKTEKPSNGTDETEEEPSRMDHLLAQAVGEAPPTPQEPPAPKGSPRVVE</sequence>
<keyword evidence="2 6" id="KW-0479">Metal-binding</keyword>
<dbReference type="Gene3D" id="1.10.720.60">
    <property type="match status" value="1"/>
</dbReference>
<comment type="subunit">
    <text evidence="6">Monomer.</text>
</comment>
<evidence type="ECO:0000256" key="5">
    <source>
        <dbReference type="ARBA" id="ARBA00023167"/>
    </source>
</evidence>
<dbReference type="SUPFAM" id="SSF56784">
    <property type="entry name" value="HAD-like"/>
    <property type="match status" value="1"/>
</dbReference>
<comment type="cofactor">
    <cofactor evidence="6">
        <name>Mg(2+)</name>
        <dbReference type="ChEBI" id="CHEBI:18420"/>
    </cofactor>
    <text evidence="6">Binds 1 Mg(2+) ion per subunit.</text>
</comment>
<feature type="binding site" evidence="6">
    <location>
        <position position="13"/>
    </location>
    <ligand>
        <name>Mg(2+)</name>
        <dbReference type="ChEBI" id="CHEBI:18420"/>
    </ligand>
</feature>
<keyword evidence="4 6" id="KW-0460">Magnesium</keyword>
<keyword evidence="6" id="KW-0963">Cytoplasm</keyword>
<dbReference type="SFLD" id="SFLDG01133">
    <property type="entry name" value="C1.5.4:_Enolase-phosphatase_Li"/>
    <property type="match status" value="1"/>
</dbReference>
<accession>A0A9P8ULH5</accession>
<feature type="compositionally biased region" description="Pro residues" evidence="7">
    <location>
        <begin position="325"/>
        <end position="335"/>
    </location>
</feature>
<dbReference type="Proteomes" id="UP000758603">
    <property type="component" value="Unassembled WGS sequence"/>
</dbReference>
<feature type="region of interest" description="Disordered" evidence="7">
    <location>
        <begin position="261"/>
        <end position="342"/>
    </location>
</feature>
<keyword evidence="9" id="KW-1185">Reference proteome</keyword>
<dbReference type="EMBL" id="JAGPXC010000004">
    <property type="protein sequence ID" value="KAH6654371.1"/>
    <property type="molecule type" value="Genomic_DNA"/>
</dbReference>
<dbReference type="GO" id="GO:0000287">
    <property type="term" value="F:magnesium ion binding"/>
    <property type="evidence" value="ECO:0007669"/>
    <property type="project" value="UniProtKB-UniRule"/>
</dbReference>
<comment type="function">
    <text evidence="6">Bifunctional enzyme that catalyzes the enolization of 2,3-diketo-5-methylthiopentyl-1-phosphate (DK-MTP-1-P) into the intermediate 2-hydroxy-3-keto-5-methylthiopentenyl-1-phosphate (HK-MTPenyl-1-P), which is then dephosphorylated to form the acireductone 1,2-dihydroxy-3-keto-5-methylthiopentene (DHK-MTPene).</text>
</comment>
<evidence type="ECO:0000256" key="2">
    <source>
        <dbReference type="ARBA" id="ARBA00022723"/>
    </source>
</evidence>
<evidence type="ECO:0000256" key="7">
    <source>
        <dbReference type="SAM" id="MobiDB-lite"/>
    </source>
</evidence>
<keyword evidence="5 6" id="KW-0486">Methionine biosynthesis</keyword>
<dbReference type="GO" id="GO:0005737">
    <property type="term" value="C:cytoplasm"/>
    <property type="evidence" value="ECO:0007669"/>
    <property type="project" value="UniProtKB-SubCell"/>
</dbReference>
<evidence type="ECO:0000256" key="6">
    <source>
        <dbReference type="HAMAP-Rule" id="MF_03117"/>
    </source>
</evidence>
<evidence type="ECO:0000256" key="1">
    <source>
        <dbReference type="ARBA" id="ARBA00022605"/>
    </source>
</evidence>
<evidence type="ECO:0000256" key="4">
    <source>
        <dbReference type="ARBA" id="ARBA00022842"/>
    </source>
</evidence>
<evidence type="ECO:0000313" key="8">
    <source>
        <dbReference type="EMBL" id="KAH6654371.1"/>
    </source>
</evidence>
<comment type="pathway">
    <text evidence="6">Amino-acid biosynthesis; L-methionine biosynthesis via salvage pathway; L-methionine from S-methyl-5-thio-alpha-D-ribose 1-phosphate: step 3/6.</text>
</comment>
<organism evidence="8 9">
    <name type="scientific">Truncatella angustata</name>
    <dbReference type="NCBI Taxonomy" id="152316"/>
    <lineage>
        <taxon>Eukaryota</taxon>
        <taxon>Fungi</taxon>
        <taxon>Dikarya</taxon>
        <taxon>Ascomycota</taxon>
        <taxon>Pezizomycotina</taxon>
        <taxon>Sordariomycetes</taxon>
        <taxon>Xylariomycetidae</taxon>
        <taxon>Amphisphaeriales</taxon>
        <taxon>Sporocadaceae</taxon>
        <taxon>Truncatella</taxon>
    </lineage>
</organism>
<dbReference type="Gene3D" id="3.40.50.1000">
    <property type="entry name" value="HAD superfamily/HAD-like"/>
    <property type="match status" value="1"/>
</dbReference>
<dbReference type="HAMAP" id="MF_03117">
    <property type="entry name" value="Salvage_MtnC_euk"/>
    <property type="match status" value="1"/>
</dbReference>
<dbReference type="GO" id="GO:0019509">
    <property type="term" value="P:L-methionine salvage from methylthioadenosine"/>
    <property type="evidence" value="ECO:0007669"/>
    <property type="project" value="UniProtKB-UniRule"/>
</dbReference>
<dbReference type="GO" id="GO:0043874">
    <property type="term" value="F:acireductone synthase activity"/>
    <property type="evidence" value="ECO:0007669"/>
    <property type="project" value="UniProtKB-EC"/>
</dbReference>
<reference evidence="8" key="1">
    <citation type="journal article" date="2021" name="Nat. Commun.">
        <title>Genetic determinants of endophytism in the Arabidopsis root mycobiome.</title>
        <authorList>
            <person name="Mesny F."/>
            <person name="Miyauchi S."/>
            <person name="Thiergart T."/>
            <person name="Pickel B."/>
            <person name="Atanasova L."/>
            <person name="Karlsson M."/>
            <person name="Huettel B."/>
            <person name="Barry K.W."/>
            <person name="Haridas S."/>
            <person name="Chen C."/>
            <person name="Bauer D."/>
            <person name="Andreopoulos W."/>
            <person name="Pangilinan J."/>
            <person name="LaButti K."/>
            <person name="Riley R."/>
            <person name="Lipzen A."/>
            <person name="Clum A."/>
            <person name="Drula E."/>
            <person name="Henrissat B."/>
            <person name="Kohler A."/>
            <person name="Grigoriev I.V."/>
            <person name="Martin F.M."/>
            <person name="Hacquard S."/>
        </authorList>
    </citation>
    <scope>NUCLEOTIDE SEQUENCE</scope>
    <source>
        <strain evidence="8">MPI-SDFR-AT-0073</strain>
    </source>
</reference>
<dbReference type="InterPro" id="IPR036412">
    <property type="entry name" value="HAD-like_sf"/>
</dbReference>
<name>A0A9P8ULH5_9PEZI</name>
<dbReference type="Pfam" id="PF00702">
    <property type="entry name" value="Hydrolase"/>
    <property type="match status" value="1"/>
</dbReference>
<feature type="binding site" evidence="6">
    <location>
        <position position="165"/>
    </location>
    <ligand>
        <name>substrate</name>
    </ligand>
</feature>
<feature type="binding site" evidence="6">
    <location>
        <position position="191"/>
    </location>
    <ligand>
        <name>Mg(2+)</name>
        <dbReference type="ChEBI" id="CHEBI:18420"/>
    </ligand>
</feature>
<dbReference type="EC" id="3.1.3.77" evidence="6"/>
<proteinExistence type="inferred from homology"/>
<dbReference type="OrthoDB" id="272500at2759"/>
<keyword evidence="1 6" id="KW-0028">Amino-acid biosynthesis</keyword>
<comment type="pathway">
    <text evidence="6">Amino-acid biosynthesis; L-methionine biosynthesis via salvage pathway; L-methionine from S-methyl-5-thio-alpha-D-ribose 1-phosphate: step 4/6.</text>
</comment>
<comment type="catalytic activity">
    <reaction evidence="6">
        <text>5-methylsulfanyl-2,3-dioxopentyl phosphate + H2O = 1,2-dihydroxy-5-(methylsulfanyl)pent-1-en-3-one + phosphate</text>
        <dbReference type="Rhea" id="RHEA:21700"/>
        <dbReference type="ChEBI" id="CHEBI:15377"/>
        <dbReference type="ChEBI" id="CHEBI:43474"/>
        <dbReference type="ChEBI" id="CHEBI:49252"/>
        <dbReference type="ChEBI" id="CHEBI:58828"/>
        <dbReference type="EC" id="3.1.3.77"/>
    </reaction>
</comment>
<protein>
    <recommendedName>
        <fullName evidence="6">Enolase-phosphatase E1</fullName>
        <ecNumber evidence="6">3.1.3.77</ecNumber>
    </recommendedName>
    <alternativeName>
        <fullName evidence="6">2,3-diketo-5-methylthio-1-phosphopentane phosphatase</fullName>
    </alternativeName>
</protein>
<dbReference type="InterPro" id="IPR027511">
    <property type="entry name" value="ENOPH1_eukaryotes"/>
</dbReference>